<accession>A0ABQ5IP45</accession>
<reference evidence="2" key="2">
    <citation type="submission" date="2022-01" db="EMBL/GenBank/DDBJ databases">
        <authorList>
            <person name="Yamashiro T."/>
            <person name="Shiraishi A."/>
            <person name="Satake H."/>
            <person name="Nakayama K."/>
        </authorList>
    </citation>
    <scope>NUCLEOTIDE SEQUENCE</scope>
</reference>
<reference evidence="2" key="1">
    <citation type="journal article" date="2022" name="Int. J. Mol. Sci.">
        <title>Draft Genome of Tanacetum Coccineum: Genomic Comparison of Closely Related Tanacetum-Family Plants.</title>
        <authorList>
            <person name="Yamashiro T."/>
            <person name="Shiraishi A."/>
            <person name="Nakayama K."/>
            <person name="Satake H."/>
        </authorList>
    </citation>
    <scope>NUCLEOTIDE SEQUENCE</scope>
</reference>
<evidence type="ECO:0000256" key="1">
    <source>
        <dbReference type="SAM" id="MobiDB-lite"/>
    </source>
</evidence>
<feature type="compositionally biased region" description="Basic and acidic residues" evidence="1">
    <location>
        <begin position="67"/>
        <end position="84"/>
    </location>
</feature>
<sequence>MFKNAKEKLATVCSEIVFLEYLIRKASLEYRGDTKFLELQEKYVQVSDGGNDVGNGDADDDGENGDDLGHVFGKEFDKPPSDSS</sequence>
<name>A0ABQ5IP45_9ASTR</name>
<protein>
    <submittedName>
        <fullName evidence="2">Uncharacterized protein</fullName>
    </submittedName>
</protein>
<dbReference type="EMBL" id="BQNB010020932">
    <property type="protein sequence ID" value="GJU01108.1"/>
    <property type="molecule type" value="Genomic_DNA"/>
</dbReference>
<comment type="caution">
    <text evidence="2">The sequence shown here is derived from an EMBL/GenBank/DDBJ whole genome shotgun (WGS) entry which is preliminary data.</text>
</comment>
<feature type="region of interest" description="Disordered" evidence="1">
    <location>
        <begin position="48"/>
        <end position="84"/>
    </location>
</feature>
<dbReference type="Proteomes" id="UP001151760">
    <property type="component" value="Unassembled WGS sequence"/>
</dbReference>
<gene>
    <name evidence="2" type="ORF">Tco_1111446</name>
</gene>
<feature type="compositionally biased region" description="Acidic residues" evidence="1">
    <location>
        <begin position="57"/>
        <end position="66"/>
    </location>
</feature>
<evidence type="ECO:0000313" key="3">
    <source>
        <dbReference type="Proteomes" id="UP001151760"/>
    </source>
</evidence>
<keyword evidence="3" id="KW-1185">Reference proteome</keyword>
<organism evidence="2 3">
    <name type="scientific">Tanacetum coccineum</name>
    <dbReference type="NCBI Taxonomy" id="301880"/>
    <lineage>
        <taxon>Eukaryota</taxon>
        <taxon>Viridiplantae</taxon>
        <taxon>Streptophyta</taxon>
        <taxon>Embryophyta</taxon>
        <taxon>Tracheophyta</taxon>
        <taxon>Spermatophyta</taxon>
        <taxon>Magnoliopsida</taxon>
        <taxon>eudicotyledons</taxon>
        <taxon>Gunneridae</taxon>
        <taxon>Pentapetalae</taxon>
        <taxon>asterids</taxon>
        <taxon>campanulids</taxon>
        <taxon>Asterales</taxon>
        <taxon>Asteraceae</taxon>
        <taxon>Asteroideae</taxon>
        <taxon>Anthemideae</taxon>
        <taxon>Anthemidinae</taxon>
        <taxon>Tanacetum</taxon>
    </lineage>
</organism>
<evidence type="ECO:0000313" key="2">
    <source>
        <dbReference type="EMBL" id="GJU01108.1"/>
    </source>
</evidence>
<proteinExistence type="predicted"/>